<dbReference type="PANTHER" id="PTHR43861">
    <property type="entry name" value="TRANS-ACONITATE 2-METHYLTRANSFERASE-RELATED"/>
    <property type="match status" value="1"/>
</dbReference>
<dbReference type="Proteomes" id="UP000000557">
    <property type="component" value="Chromosome"/>
</dbReference>
<dbReference type="InterPro" id="IPR013216">
    <property type="entry name" value="Methyltransf_11"/>
</dbReference>
<evidence type="ECO:0000313" key="3">
    <source>
        <dbReference type="Proteomes" id="UP000000557"/>
    </source>
</evidence>
<evidence type="ECO:0000313" key="2">
    <source>
        <dbReference type="EMBL" id="BAC91326.1"/>
    </source>
</evidence>
<dbReference type="Pfam" id="PF08241">
    <property type="entry name" value="Methyltransf_11"/>
    <property type="match status" value="1"/>
</dbReference>
<dbReference type="OrthoDB" id="9784101at2"/>
<dbReference type="GO" id="GO:0008168">
    <property type="term" value="F:methyltransferase activity"/>
    <property type="evidence" value="ECO:0000318"/>
    <property type="project" value="GO_Central"/>
</dbReference>
<dbReference type="SUPFAM" id="SSF53335">
    <property type="entry name" value="S-adenosyl-L-methionine-dependent methyltransferases"/>
    <property type="match status" value="1"/>
</dbReference>
<gene>
    <name evidence="2" type="ordered locus">gll3385</name>
</gene>
<dbReference type="GO" id="GO:0008757">
    <property type="term" value="F:S-adenosylmethionine-dependent methyltransferase activity"/>
    <property type="evidence" value="ECO:0007669"/>
    <property type="project" value="InterPro"/>
</dbReference>
<reference evidence="2 3" key="2">
    <citation type="journal article" date="2003" name="DNA Res.">
        <title>Complete genome structure of Gloeobacter violaceus PCC 7421, a cyanobacterium that lacks thylakoids (supplement).</title>
        <authorList>
            <person name="Nakamura Y."/>
            <person name="Kaneko T."/>
            <person name="Sato S."/>
            <person name="Mimuro M."/>
            <person name="Miyashita H."/>
            <person name="Tsuchiya T."/>
            <person name="Sasamoto S."/>
            <person name="Watanabe A."/>
            <person name="Kawashima K."/>
            <person name="Kishida Y."/>
            <person name="Kiyokawa C."/>
            <person name="Kohara M."/>
            <person name="Matsumoto M."/>
            <person name="Matsuno A."/>
            <person name="Nakazaki N."/>
            <person name="Shimpo S."/>
            <person name="Takeuchi C."/>
            <person name="Yamada M."/>
            <person name="Tabata S."/>
        </authorList>
    </citation>
    <scope>NUCLEOTIDE SEQUENCE [LARGE SCALE GENOMIC DNA]</scope>
    <source>
        <strain evidence="3">ATCC 29082 / PCC 7421</strain>
    </source>
</reference>
<dbReference type="InterPro" id="IPR029063">
    <property type="entry name" value="SAM-dependent_MTases_sf"/>
</dbReference>
<proteinExistence type="predicted"/>
<dbReference type="EMBL" id="BA000045">
    <property type="protein sequence ID" value="BAC91326.1"/>
    <property type="molecule type" value="Genomic_DNA"/>
</dbReference>
<sequence>MLARGAAAAGLFLIMEALSGSLPVPAYRWFAAAFGALLLVSCGPRLVTAQTERPVSEPYTGSTNIFEYPGRDQRLQIDRVMDELQIQAGKTVADIGAGGGWFAVRAARRVRPGGRVYAVEINDQFLETIATRARREGYDNIETVLGEPGDPKLPKASVDAVLLLKTYHEVADPVALLKNTRLALKPGGLVGIIDRNGTGGDHGLDRSVVIKEAKIAGFELVRSFDFVKADEQDYFLIFKATAS</sequence>
<dbReference type="InParanoid" id="Q7NFY9"/>
<dbReference type="KEGG" id="gvi:gll3385"/>
<dbReference type="Gene3D" id="3.40.50.150">
    <property type="entry name" value="Vaccinia Virus protein VP39"/>
    <property type="match status" value="1"/>
</dbReference>
<name>Q7NFY9_GLOVI</name>
<feature type="domain" description="Methyltransferase type 11" evidence="1">
    <location>
        <begin position="94"/>
        <end position="190"/>
    </location>
</feature>
<keyword evidence="3" id="KW-1185">Reference proteome</keyword>
<organism evidence="2 3">
    <name type="scientific">Gloeobacter violaceus (strain ATCC 29082 / PCC 7421)</name>
    <dbReference type="NCBI Taxonomy" id="251221"/>
    <lineage>
        <taxon>Bacteria</taxon>
        <taxon>Bacillati</taxon>
        <taxon>Cyanobacteriota</taxon>
        <taxon>Cyanophyceae</taxon>
        <taxon>Gloeobacterales</taxon>
        <taxon>Gloeobacteraceae</taxon>
        <taxon>Gloeobacter</taxon>
    </lineage>
</organism>
<dbReference type="STRING" id="251221.gene:10760897"/>
<accession>Q7NFY9</accession>
<protein>
    <submittedName>
        <fullName evidence="2">Gll3385 protein</fullName>
    </submittedName>
</protein>
<evidence type="ECO:0000259" key="1">
    <source>
        <dbReference type="Pfam" id="PF08241"/>
    </source>
</evidence>
<reference evidence="2 3" key="1">
    <citation type="journal article" date="2003" name="DNA Res.">
        <title>Complete genome structure of Gloeobacter violaceus PCC 7421, a cyanobacterium that lacks thylakoids.</title>
        <authorList>
            <person name="Nakamura Y."/>
            <person name="Kaneko T."/>
            <person name="Sato S."/>
            <person name="Mimuro M."/>
            <person name="Miyashita H."/>
            <person name="Tsuchiya T."/>
            <person name="Sasamoto S."/>
            <person name="Watanabe A."/>
            <person name="Kawashima K."/>
            <person name="Kishida Y."/>
            <person name="Kiyokawa C."/>
            <person name="Kohara M."/>
            <person name="Matsumoto M."/>
            <person name="Matsuno A."/>
            <person name="Nakazaki N."/>
            <person name="Shimpo S."/>
            <person name="Takeuchi C."/>
            <person name="Yamada M."/>
            <person name="Tabata S."/>
        </authorList>
    </citation>
    <scope>NUCLEOTIDE SEQUENCE [LARGE SCALE GENOMIC DNA]</scope>
    <source>
        <strain evidence="3">ATCC 29082 / PCC 7421</strain>
    </source>
</reference>
<dbReference type="eggNOG" id="COG4798">
    <property type="taxonomic scope" value="Bacteria"/>
</dbReference>
<dbReference type="CDD" id="cd02440">
    <property type="entry name" value="AdoMet_MTases"/>
    <property type="match status" value="1"/>
</dbReference>
<dbReference type="EnsemblBacteria" id="BAC91326">
    <property type="protein sequence ID" value="BAC91326"/>
    <property type="gene ID" value="BAC91326"/>
</dbReference>
<dbReference type="PhylomeDB" id="Q7NFY9"/>
<dbReference type="HOGENOM" id="CLU_037990_16_0_3"/>
<dbReference type="AlphaFoldDB" id="Q7NFY9"/>